<geneLocation type="plasmid" evidence="3">
    <name>2</name>
</geneLocation>
<sequence length="213" mass="23283">MTREEAPAPPATESIAADDRRALLDAATELFADQGYSRTTAAQICGRAGVAPELFDAAFDGTADCYLVLLESAAARIRDRVSTAALRYADRHFTERGAVVVAAFVGALAEDPRLARVAFGEPAEVSPAVRRQRRVHRRWAAAFLDTQWPPEPEAGERAARRRFAVAMATIGGMFELVADWTRHREESGADAQALVDDLTEFVGVVYTGRVHRR</sequence>
<dbReference type="AlphaFoldDB" id="A0A0H5PGQ3"/>
<dbReference type="Proteomes" id="UP000057820">
    <property type="component" value="Plasmid 2"/>
</dbReference>
<dbReference type="KEGG" id="nfr:ERS450000_04561"/>
<evidence type="ECO:0000256" key="2">
    <source>
        <dbReference type="PROSITE-ProRule" id="PRU00335"/>
    </source>
</evidence>
<dbReference type="InterPro" id="IPR009057">
    <property type="entry name" value="Homeodomain-like_sf"/>
</dbReference>
<reference evidence="4" key="1">
    <citation type="submission" date="2015-03" db="EMBL/GenBank/DDBJ databases">
        <authorList>
            <consortium name="Pathogen Informatics"/>
        </authorList>
    </citation>
    <scope>NUCLEOTIDE SEQUENCE [LARGE SCALE GENOMIC DNA]</scope>
    <source>
        <strain evidence="4">NCTC11134</strain>
        <plasmid evidence="4">2</plasmid>
    </source>
</reference>
<keyword evidence="3" id="KW-0614">Plasmid</keyword>
<protein>
    <submittedName>
        <fullName evidence="3">Bacterial regulatory proteins, tetR family</fullName>
    </submittedName>
</protein>
<feature type="DNA-binding region" description="H-T-H motif" evidence="2">
    <location>
        <begin position="40"/>
        <end position="59"/>
    </location>
</feature>
<dbReference type="SUPFAM" id="SSF46689">
    <property type="entry name" value="Homeodomain-like"/>
    <property type="match status" value="1"/>
</dbReference>
<dbReference type="Gene3D" id="1.10.357.10">
    <property type="entry name" value="Tetracycline Repressor, domain 2"/>
    <property type="match status" value="1"/>
</dbReference>
<evidence type="ECO:0000313" key="3">
    <source>
        <dbReference type="EMBL" id="CRY81711.1"/>
    </source>
</evidence>
<dbReference type="PROSITE" id="PS50977">
    <property type="entry name" value="HTH_TETR_2"/>
    <property type="match status" value="1"/>
</dbReference>
<proteinExistence type="predicted"/>
<dbReference type="RefSeq" id="WP_060594111.1">
    <property type="nucleotide sequence ID" value="NZ_CAACYE020000001.1"/>
</dbReference>
<dbReference type="GO" id="GO:0003677">
    <property type="term" value="F:DNA binding"/>
    <property type="evidence" value="ECO:0007669"/>
    <property type="project" value="UniProtKB-UniRule"/>
</dbReference>
<accession>A0A0H5PGQ3</accession>
<dbReference type="EMBL" id="LN868939">
    <property type="protein sequence ID" value="CRY81711.1"/>
    <property type="molecule type" value="Genomic_DNA"/>
</dbReference>
<gene>
    <name evidence="3" type="ORF">ERS450000_04561</name>
</gene>
<dbReference type="InterPro" id="IPR001647">
    <property type="entry name" value="HTH_TetR"/>
</dbReference>
<keyword evidence="1 2" id="KW-0238">DNA-binding</keyword>
<evidence type="ECO:0000256" key="1">
    <source>
        <dbReference type="ARBA" id="ARBA00023125"/>
    </source>
</evidence>
<evidence type="ECO:0000313" key="4">
    <source>
        <dbReference type="Proteomes" id="UP000057820"/>
    </source>
</evidence>
<organism evidence="3 4">
    <name type="scientific">Nocardia farcinica</name>
    <dbReference type="NCBI Taxonomy" id="37329"/>
    <lineage>
        <taxon>Bacteria</taxon>
        <taxon>Bacillati</taxon>
        <taxon>Actinomycetota</taxon>
        <taxon>Actinomycetes</taxon>
        <taxon>Mycobacteriales</taxon>
        <taxon>Nocardiaceae</taxon>
        <taxon>Nocardia</taxon>
    </lineage>
</organism>
<dbReference type="Pfam" id="PF00440">
    <property type="entry name" value="TetR_N"/>
    <property type="match status" value="1"/>
</dbReference>
<name>A0A0H5PGQ3_NOCFR</name>